<dbReference type="OrthoDB" id="3598281at2759"/>
<dbReference type="Proteomes" id="UP000478052">
    <property type="component" value="Unassembled WGS sequence"/>
</dbReference>
<dbReference type="EMBL" id="VUJU01012705">
    <property type="protein sequence ID" value="KAF0707001.1"/>
    <property type="molecule type" value="Genomic_DNA"/>
</dbReference>
<comment type="caution">
    <text evidence="1">The sequence shown here is derived from an EMBL/GenBank/DDBJ whole genome shotgun (WGS) entry which is preliminary data.</text>
</comment>
<dbReference type="AlphaFoldDB" id="A0A6G0VSK8"/>
<proteinExistence type="predicted"/>
<gene>
    <name evidence="1" type="ORF">FWK35_00033430</name>
</gene>
<feature type="non-terminal residue" evidence="1">
    <location>
        <position position="644"/>
    </location>
</feature>
<organism evidence="1 2">
    <name type="scientific">Aphis craccivora</name>
    <name type="common">Cowpea aphid</name>
    <dbReference type="NCBI Taxonomy" id="307492"/>
    <lineage>
        <taxon>Eukaryota</taxon>
        <taxon>Metazoa</taxon>
        <taxon>Ecdysozoa</taxon>
        <taxon>Arthropoda</taxon>
        <taxon>Hexapoda</taxon>
        <taxon>Insecta</taxon>
        <taxon>Pterygota</taxon>
        <taxon>Neoptera</taxon>
        <taxon>Paraneoptera</taxon>
        <taxon>Hemiptera</taxon>
        <taxon>Sternorrhyncha</taxon>
        <taxon>Aphidomorpha</taxon>
        <taxon>Aphidoidea</taxon>
        <taxon>Aphididae</taxon>
        <taxon>Aphidini</taxon>
        <taxon>Aphis</taxon>
        <taxon>Aphis</taxon>
    </lineage>
</organism>
<reference evidence="1 2" key="1">
    <citation type="submission" date="2019-08" db="EMBL/GenBank/DDBJ databases">
        <title>Whole genome of Aphis craccivora.</title>
        <authorList>
            <person name="Voronova N.V."/>
            <person name="Shulinski R.S."/>
            <person name="Bandarenka Y.V."/>
            <person name="Zhorov D.G."/>
            <person name="Warner D."/>
        </authorList>
    </citation>
    <scope>NUCLEOTIDE SEQUENCE [LARGE SCALE GENOMIC DNA]</scope>
    <source>
        <strain evidence="1">180601</strain>
        <tissue evidence="1">Whole Body</tissue>
    </source>
</reference>
<evidence type="ECO:0000313" key="2">
    <source>
        <dbReference type="Proteomes" id="UP000478052"/>
    </source>
</evidence>
<protein>
    <submittedName>
        <fullName evidence="1">Uncharacterized protein</fullName>
    </submittedName>
</protein>
<evidence type="ECO:0000313" key="1">
    <source>
        <dbReference type="EMBL" id="KAF0707001.1"/>
    </source>
</evidence>
<sequence>MILKDFKIGHSTTHSLFKDFIHFKSSWENFAKRLIDIRKPSIKDRHAQELFKQLDSLNLNGDCITSNVIQILLLPYLIPTKTQIKNSSADAKKKFWKPSLFESALAFVTHVTNITHFNEDFIERQKRYSQYGTTIQPYIVFVGPDLQSIRTFYVRIDQNFWCFDCPLKALEVCFKSYFVFHRSYPKECHDIWLVIQQSLFQLTTEYDRPTSITTTVTGMLKQRHLNQVHSVPNLISGFSTHIHETNKENSTEVKSCNEFTPEFQVPIVVGKCKEEDIVYTTFDDMVKCRVLKFITNLSSKSNMTSALMQDIIDETTELFSSGIISQLKAKITPFLDNNNDETEIANIHNMFSVLENPFFNFKTEYQRIKYFESNNLYFKPKTVVVGFTKEKKVVNDNLKNFFELPGIFDLAHQYTITSLKNSNISSFLNGTTWKNIIKNFKDKIVFPIFLYFYDAEMGNLLGSHSGVHKMGCVYYTIPALPPEYLSSLENIFPAFLFHSSDRGTQKFSNESMFSPLINDLIDLQENGLTINVNSTNIQIYFALGLILGDNLGLNSILGFVESFSANHYCRICRGHKHDLQCMLTESDDLIRNEKNYDSDLLRVNVSETGINERCVFNKIPNYHVTVNIVCDFMHDISEGVARYD</sequence>
<name>A0A6G0VSK8_APHCR</name>
<keyword evidence="2" id="KW-1185">Reference proteome</keyword>
<accession>A0A6G0VSK8</accession>